<dbReference type="Proteomes" id="UP000247702">
    <property type="component" value="Unassembled WGS sequence"/>
</dbReference>
<evidence type="ECO:0000313" key="1">
    <source>
        <dbReference type="EMBL" id="GBB95556.1"/>
    </source>
</evidence>
<proteinExistence type="predicted"/>
<evidence type="ECO:0000313" key="2">
    <source>
        <dbReference type="Proteomes" id="UP000247702"/>
    </source>
</evidence>
<reference evidence="1 2" key="1">
    <citation type="submission" date="2017-11" db="EMBL/GenBank/DDBJ databases">
        <title>The genome of Rhizophagus clarus HR1 reveals common genetic basis of auxotrophy among arbuscular mycorrhizal fungi.</title>
        <authorList>
            <person name="Kobayashi Y."/>
        </authorList>
    </citation>
    <scope>NUCLEOTIDE SEQUENCE [LARGE SCALE GENOMIC DNA]</scope>
    <source>
        <strain evidence="1 2">HR1</strain>
    </source>
</reference>
<dbReference type="EMBL" id="BEXD01001736">
    <property type="protein sequence ID" value="GBB95556.1"/>
    <property type="molecule type" value="Genomic_DNA"/>
</dbReference>
<keyword evidence="2" id="KW-1185">Reference proteome</keyword>
<dbReference type="AlphaFoldDB" id="A0A2Z6RU17"/>
<sequence length="350" mass="41171">MYPKNSITFTNLEYLAIIKIKNIIEEYDIKYFKITKTKIYYKSSEEKYIITDFINNQNRIRESVAESDKEVGLNFTEDERENDEKMEIENNVISKRTNFQEVQNNQTKRLRLNNNFENTYYNNNKAMAVLIVDNSNSEEVINNIGRELTEKIKSKRILKDNKLKESILTTIDPKHRRVENFIYLEQTKLSNIFENCVTAEIRGKARKCELLQHYFRTGAFLTKILEKLNDQLSIYPKRSIITGVIKGTGISKIFESKYVYSCFSNPFTQIYQADDNVSPDAFMKVGGGKKNEFKNFVKEIKIWVDNNINFYNTQNPLNKFVFDFSLITDDITSRVKKFTENPNFKLNSSE</sequence>
<accession>A0A2Z6RU17</accession>
<protein>
    <submittedName>
        <fullName evidence="1">Uncharacterized protein</fullName>
    </submittedName>
</protein>
<name>A0A2Z6RU17_9GLOM</name>
<gene>
    <name evidence="1" type="ORF">RclHR1_25600001</name>
</gene>
<organism evidence="1 2">
    <name type="scientific">Rhizophagus clarus</name>
    <dbReference type="NCBI Taxonomy" id="94130"/>
    <lineage>
        <taxon>Eukaryota</taxon>
        <taxon>Fungi</taxon>
        <taxon>Fungi incertae sedis</taxon>
        <taxon>Mucoromycota</taxon>
        <taxon>Glomeromycotina</taxon>
        <taxon>Glomeromycetes</taxon>
        <taxon>Glomerales</taxon>
        <taxon>Glomeraceae</taxon>
        <taxon>Rhizophagus</taxon>
    </lineage>
</organism>
<comment type="caution">
    <text evidence="1">The sequence shown here is derived from an EMBL/GenBank/DDBJ whole genome shotgun (WGS) entry which is preliminary data.</text>
</comment>